<accession>A0AAV0CG35</accession>
<keyword evidence="2" id="KW-0539">Nucleus</keyword>
<feature type="domain" description="HTH myb-type" evidence="5">
    <location>
        <begin position="1"/>
        <end position="41"/>
    </location>
</feature>
<dbReference type="GO" id="GO:0000981">
    <property type="term" value="F:DNA-binding transcription factor activity, RNA polymerase II-specific"/>
    <property type="evidence" value="ECO:0007669"/>
    <property type="project" value="TreeGrafter"/>
</dbReference>
<dbReference type="PROSITE" id="PS51294">
    <property type="entry name" value="HTH_MYB"/>
    <property type="match status" value="1"/>
</dbReference>
<feature type="domain" description="Myb-like" evidence="4">
    <location>
        <begin position="1"/>
        <end position="37"/>
    </location>
</feature>
<dbReference type="EMBL" id="CAMAPF010000026">
    <property type="protein sequence ID" value="CAH9074079.1"/>
    <property type="molecule type" value="Genomic_DNA"/>
</dbReference>
<dbReference type="PANTHER" id="PTHR45614:SF218">
    <property type="entry name" value="TRANSCRIPTION FACTOR MYB119-RELATED"/>
    <property type="match status" value="1"/>
</dbReference>
<dbReference type="InterPro" id="IPR009057">
    <property type="entry name" value="Homeodomain-like_sf"/>
</dbReference>
<evidence type="ECO:0000313" key="6">
    <source>
        <dbReference type="EMBL" id="CAH9074079.1"/>
    </source>
</evidence>
<organism evidence="6 7">
    <name type="scientific">Cuscuta epithymum</name>
    <dbReference type="NCBI Taxonomy" id="186058"/>
    <lineage>
        <taxon>Eukaryota</taxon>
        <taxon>Viridiplantae</taxon>
        <taxon>Streptophyta</taxon>
        <taxon>Embryophyta</taxon>
        <taxon>Tracheophyta</taxon>
        <taxon>Spermatophyta</taxon>
        <taxon>Magnoliopsida</taxon>
        <taxon>eudicotyledons</taxon>
        <taxon>Gunneridae</taxon>
        <taxon>Pentapetalae</taxon>
        <taxon>asterids</taxon>
        <taxon>lamiids</taxon>
        <taxon>Solanales</taxon>
        <taxon>Convolvulaceae</taxon>
        <taxon>Cuscuteae</taxon>
        <taxon>Cuscuta</taxon>
        <taxon>Cuscuta subgen. Cuscuta</taxon>
    </lineage>
</organism>
<name>A0AAV0CG35_9ASTE</name>
<feature type="region of interest" description="Disordered" evidence="3">
    <location>
        <begin position="119"/>
        <end position="153"/>
    </location>
</feature>
<dbReference type="GO" id="GO:0010597">
    <property type="term" value="P:green leaf volatile biosynthetic process"/>
    <property type="evidence" value="ECO:0007669"/>
    <property type="project" value="UniProtKB-ARBA"/>
</dbReference>
<dbReference type="PROSITE" id="PS50090">
    <property type="entry name" value="MYB_LIKE"/>
    <property type="match status" value="1"/>
</dbReference>
<evidence type="ECO:0000313" key="7">
    <source>
        <dbReference type="Proteomes" id="UP001152523"/>
    </source>
</evidence>
<dbReference type="SUPFAM" id="SSF46689">
    <property type="entry name" value="Homeodomain-like"/>
    <property type="match status" value="1"/>
</dbReference>
<dbReference type="Pfam" id="PF00249">
    <property type="entry name" value="Myb_DNA-binding"/>
    <property type="match status" value="1"/>
</dbReference>
<protein>
    <submittedName>
        <fullName evidence="6">Uncharacterized protein</fullName>
    </submittedName>
</protein>
<dbReference type="Gene3D" id="1.10.10.60">
    <property type="entry name" value="Homeodomain-like"/>
    <property type="match status" value="1"/>
</dbReference>
<dbReference type="GO" id="GO:0005634">
    <property type="term" value="C:nucleus"/>
    <property type="evidence" value="ECO:0007669"/>
    <property type="project" value="UniProtKB-SubCell"/>
</dbReference>
<feature type="compositionally biased region" description="Low complexity" evidence="3">
    <location>
        <begin position="121"/>
        <end position="130"/>
    </location>
</feature>
<dbReference type="SMART" id="SM00717">
    <property type="entry name" value="SANT"/>
    <property type="match status" value="1"/>
</dbReference>
<comment type="subcellular location">
    <subcellularLocation>
        <location evidence="1">Nucleus</location>
    </subcellularLocation>
</comment>
<proteinExistence type="predicted"/>
<dbReference type="InterPro" id="IPR001005">
    <property type="entry name" value="SANT/Myb"/>
</dbReference>
<evidence type="ECO:0000256" key="3">
    <source>
        <dbReference type="SAM" id="MobiDB-lite"/>
    </source>
</evidence>
<sequence>MMLVEAHKKLGNKWAEIAKGIPGRTENSIKNHWNATKRRQISRRKKSTVVNKKPTVKKSTTVLQDYIRAKCLLPAGNRSSTTATATEEEDPDGVSEASSLLTTHRTHDEEMTFMETLFGKTSPSSNSNSTATFDDGPVAGSGTITSAPPPKAEQGWGADRYISYLLDGDCGYEGQQEMFGMNCGGHGRSSSSGGANKDIDLMELIFPSHYS</sequence>
<dbReference type="InterPro" id="IPR050560">
    <property type="entry name" value="MYB_TF"/>
</dbReference>
<evidence type="ECO:0000259" key="5">
    <source>
        <dbReference type="PROSITE" id="PS51294"/>
    </source>
</evidence>
<dbReference type="AlphaFoldDB" id="A0AAV0CG35"/>
<reference evidence="6" key="1">
    <citation type="submission" date="2022-07" db="EMBL/GenBank/DDBJ databases">
        <authorList>
            <person name="Macas J."/>
            <person name="Novak P."/>
            <person name="Neumann P."/>
        </authorList>
    </citation>
    <scope>NUCLEOTIDE SEQUENCE</scope>
</reference>
<evidence type="ECO:0000256" key="2">
    <source>
        <dbReference type="ARBA" id="ARBA00023242"/>
    </source>
</evidence>
<gene>
    <name evidence="6" type="ORF">CEPIT_LOCUS4908</name>
</gene>
<dbReference type="InterPro" id="IPR017930">
    <property type="entry name" value="Myb_dom"/>
</dbReference>
<dbReference type="GO" id="GO:0000978">
    <property type="term" value="F:RNA polymerase II cis-regulatory region sequence-specific DNA binding"/>
    <property type="evidence" value="ECO:0007669"/>
    <property type="project" value="TreeGrafter"/>
</dbReference>
<evidence type="ECO:0000259" key="4">
    <source>
        <dbReference type="PROSITE" id="PS50090"/>
    </source>
</evidence>
<dbReference type="PANTHER" id="PTHR45614">
    <property type="entry name" value="MYB PROTEIN-RELATED"/>
    <property type="match status" value="1"/>
</dbReference>
<dbReference type="Proteomes" id="UP001152523">
    <property type="component" value="Unassembled WGS sequence"/>
</dbReference>
<evidence type="ECO:0000256" key="1">
    <source>
        <dbReference type="ARBA" id="ARBA00004123"/>
    </source>
</evidence>
<keyword evidence="7" id="KW-1185">Reference proteome</keyword>
<comment type="caution">
    <text evidence="6">The sequence shown here is derived from an EMBL/GenBank/DDBJ whole genome shotgun (WGS) entry which is preliminary data.</text>
</comment>
<dbReference type="CDD" id="cd00167">
    <property type="entry name" value="SANT"/>
    <property type="match status" value="1"/>
</dbReference>